<keyword evidence="2" id="KW-1185">Reference proteome</keyword>
<protein>
    <recommendedName>
        <fullName evidence="3">DUF4258 domain-containing protein</fullName>
    </recommendedName>
</protein>
<evidence type="ECO:0000313" key="1">
    <source>
        <dbReference type="EMBL" id="GAA5143291.1"/>
    </source>
</evidence>
<proteinExistence type="predicted"/>
<comment type="caution">
    <text evidence="1">The sequence shown here is derived from an EMBL/GenBank/DDBJ whole genome shotgun (WGS) entry which is preliminary data.</text>
</comment>
<organism evidence="1 2">
    <name type="scientific">Nocardioides marinquilinus</name>
    <dbReference type="NCBI Taxonomy" id="1210400"/>
    <lineage>
        <taxon>Bacteria</taxon>
        <taxon>Bacillati</taxon>
        <taxon>Actinomycetota</taxon>
        <taxon>Actinomycetes</taxon>
        <taxon>Propionibacteriales</taxon>
        <taxon>Nocardioidaceae</taxon>
        <taxon>Nocardioides</taxon>
    </lineage>
</organism>
<sequence length="74" mass="7984">MQVRVTRSARKHRVGNAHIVEAMVAAGEPTVEGDALTYIGTDSRGVELEIVAVPDNKREGGLAVIHAMPTSYRK</sequence>
<gene>
    <name evidence="1" type="ORF">GCM10023340_08370</name>
</gene>
<name>A0ABP9PF67_9ACTN</name>
<reference evidence="2" key="1">
    <citation type="journal article" date="2019" name="Int. J. Syst. Evol. Microbiol.">
        <title>The Global Catalogue of Microorganisms (GCM) 10K type strain sequencing project: providing services to taxonomists for standard genome sequencing and annotation.</title>
        <authorList>
            <consortium name="The Broad Institute Genomics Platform"/>
            <consortium name="The Broad Institute Genome Sequencing Center for Infectious Disease"/>
            <person name="Wu L."/>
            <person name="Ma J."/>
        </authorList>
    </citation>
    <scope>NUCLEOTIDE SEQUENCE [LARGE SCALE GENOMIC DNA]</scope>
    <source>
        <strain evidence="2">JCM 18459</strain>
    </source>
</reference>
<dbReference type="RefSeq" id="WP_345454831.1">
    <property type="nucleotide sequence ID" value="NZ_BAABKG010000001.1"/>
</dbReference>
<evidence type="ECO:0008006" key="3">
    <source>
        <dbReference type="Google" id="ProtNLM"/>
    </source>
</evidence>
<accession>A0ABP9PF67</accession>
<dbReference type="EMBL" id="BAABKG010000001">
    <property type="protein sequence ID" value="GAA5143291.1"/>
    <property type="molecule type" value="Genomic_DNA"/>
</dbReference>
<evidence type="ECO:0000313" key="2">
    <source>
        <dbReference type="Proteomes" id="UP001500221"/>
    </source>
</evidence>
<dbReference type="Proteomes" id="UP001500221">
    <property type="component" value="Unassembled WGS sequence"/>
</dbReference>